<comment type="caution">
    <text evidence="1">The sequence shown here is derived from an EMBL/GenBank/DDBJ whole genome shotgun (WGS) entry which is preliminary data.</text>
</comment>
<reference evidence="1 2" key="1">
    <citation type="submission" date="2023-07" db="EMBL/GenBank/DDBJ databases">
        <title>Sorghum-associated microbial communities from plants grown in Nebraska, USA.</title>
        <authorList>
            <person name="Schachtman D."/>
        </authorList>
    </citation>
    <scope>NUCLEOTIDE SEQUENCE [LARGE SCALE GENOMIC DNA]</scope>
    <source>
        <strain evidence="1 2">DS1027</strain>
    </source>
</reference>
<dbReference type="Proteomes" id="UP001184150">
    <property type="component" value="Unassembled WGS sequence"/>
</dbReference>
<protein>
    <submittedName>
        <fullName evidence="1">Uncharacterized protein</fullName>
    </submittedName>
</protein>
<organism evidence="1 2">
    <name type="scientific">Novosphingobium capsulatum</name>
    <dbReference type="NCBI Taxonomy" id="13688"/>
    <lineage>
        <taxon>Bacteria</taxon>
        <taxon>Pseudomonadati</taxon>
        <taxon>Pseudomonadota</taxon>
        <taxon>Alphaproteobacteria</taxon>
        <taxon>Sphingomonadales</taxon>
        <taxon>Sphingomonadaceae</taxon>
        <taxon>Novosphingobium</taxon>
    </lineage>
</organism>
<evidence type="ECO:0000313" key="2">
    <source>
        <dbReference type="Proteomes" id="UP001184150"/>
    </source>
</evidence>
<proteinExistence type="predicted"/>
<name>A0ABU1MR15_9SPHN</name>
<dbReference type="EMBL" id="JAVDRD010000009">
    <property type="protein sequence ID" value="MDR6512462.1"/>
    <property type="molecule type" value="Genomic_DNA"/>
</dbReference>
<accession>A0ABU1MR15</accession>
<sequence length="101" mass="10975">MAFDLRNALQRKEEYESARLTAFEFAETVRALKAMAADRALHPRPLLDAMVEQGLASALTMIARQAGQSADAVEGAFLRARARARADLIALHGDPSPVRLG</sequence>
<keyword evidence="2" id="KW-1185">Reference proteome</keyword>
<evidence type="ECO:0000313" key="1">
    <source>
        <dbReference type="EMBL" id="MDR6512462.1"/>
    </source>
</evidence>
<gene>
    <name evidence="1" type="ORF">J2792_003345</name>
</gene>
<dbReference type="RefSeq" id="WP_022675184.1">
    <property type="nucleotide sequence ID" value="NZ_JAVDRD010000009.1"/>
</dbReference>